<comment type="caution">
    <text evidence="1">The sequence shown here is derived from an EMBL/GenBank/DDBJ whole genome shotgun (WGS) entry which is preliminary data.</text>
</comment>
<sequence>MTEKEIDKIVLSVTNASKRLSQISTSSNNSNRKQNKIGPWKLGRTLGKGSTGRVRLAKNINNGKLAAIKILPKSNFKKLENPKYKKMGGDLPYGIEREIIIMKLINHKNIMSLYDVWENKNDLYLILEYVEGGELFDYLIKRGKLQEFEAINYFKQILHGIKYLHSFNICHRDLKPENLLLDFNKNIKIADFGMAALEIDNKLLETSCGSPHYASPEIVAGKNYHGAPSDIWSCGIILFALLTGHLPFDDENIRKLLLKVQNGKFIMPASLSSEAKDLISKMLVVDPTKRIKMDDILAHPLLKKYPDPDSLQVPEFKVKPINRSRVDKEILKNLSILFHNCEESIILDKLCQQEMNSEKMFYYLLMKYRNDHAVNDDNALDLSSSSINQEKKLEKSRLVVSTSFNKKKAMKFNDHVISREPSRTIKSVKSTKSIKSAKSVKSIKSLKSSKSLRSLHSSKSVKSLKNVLPEKEIPHQESALKSTISVKSNLSNLSNHSLSKVLSEPKSEKPIDLKTRQSQVFEKLMKHESKLDFSFATFMDGDLKASDKVNGKRNVTSPVESSLDPRIQGISSLLRAKSLTSPSSYASIRSSEGTAKVLAKLGINMERDINKFQKDNQMFKTVSTKNLSDLIEENNIVRQDKPKKVEELKKVEEPKKERHVKESKDKAERYTEKKSPRVEAREIDKENINRQQYKSLLSNKPSTLPTSKLPTIPAKNALRPITLNTSVNTSVNNVVLDQRSNKSNTKLNSLTSSRTFLKNHQELIPNPRFSRFSFNGLLRDFDIEDTKKGDIEIFNSLRSNGTVIKKSKRSVLNLKGLSITQEDGSDDRSFDGNSINDSRSIFEAKSYADSKSLDARSINGKSINDTIINETAVNDTVKSLYETSRSINETKTKEDEFLSVHLDDSNATAMKTTLSDFEFTELSDIISERIEDIGKFGKVSLIYSNSSKEEVNQRDLESLDTLQNDEIQEDHDDDDKTIENDDQQNDDHQYKILRPQSKAMSRQSTPPVSEYNSRNASKETLIREPVEDVKSLKEDTVSVKVLTPEVPYDPVLQQIAPREENSQNGQISQNGQVNSTVQQKPVQTEVKPSPVEILPPRAKNNTVFRNFKSNQPKPKENWFMKFLHNLSSSQKIVTINTNHSSKTIIKLLKTALTLKKLEGTLNDFTINNNLITGQLGKFNKLKFRIEVLKIGEVSSVNLSKVSGSSKIFNNFVDVVKYLVSQDSIM</sequence>
<gene>
    <name evidence="1" type="ORF">CLIB1444_05S01728</name>
</gene>
<organism evidence="1 2">
    <name type="scientific">[Candida] jaroonii</name>
    <dbReference type="NCBI Taxonomy" id="467808"/>
    <lineage>
        <taxon>Eukaryota</taxon>
        <taxon>Fungi</taxon>
        <taxon>Dikarya</taxon>
        <taxon>Ascomycota</taxon>
        <taxon>Saccharomycotina</taxon>
        <taxon>Pichiomycetes</taxon>
        <taxon>Debaryomycetaceae</taxon>
        <taxon>Yamadazyma</taxon>
    </lineage>
</organism>
<keyword evidence="1" id="KW-0418">Kinase</keyword>
<accession>A0ACA9Y992</accession>
<evidence type="ECO:0000313" key="2">
    <source>
        <dbReference type="Proteomes" id="UP001152531"/>
    </source>
</evidence>
<reference evidence="1" key="1">
    <citation type="submission" date="2022-06" db="EMBL/GenBank/DDBJ databases">
        <authorList>
            <person name="Legras J.-L."/>
            <person name="Devillers H."/>
            <person name="Grondin C."/>
        </authorList>
    </citation>
    <scope>NUCLEOTIDE SEQUENCE</scope>
    <source>
        <strain evidence="1">CLIB 1444</strain>
    </source>
</reference>
<keyword evidence="2" id="KW-1185">Reference proteome</keyword>
<evidence type="ECO:0000313" key="1">
    <source>
        <dbReference type="EMBL" id="CAH6721017.1"/>
    </source>
</evidence>
<proteinExistence type="predicted"/>
<dbReference type="Proteomes" id="UP001152531">
    <property type="component" value="Unassembled WGS sequence"/>
</dbReference>
<protein>
    <submittedName>
        <fullName evidence="1">Serine/threonine-protein kinase Gin4p</fullName>
    </submittedName>
</protein>
<name>A0ACA9Y992_9ASCO</name>
<dbReference type="EMBL" id="CALSDN010000005">
    <property type="protein sequence ID" value="CAH6721017.1"/>
    <property type="molecule type" value="Genomic_DNA"/>
</dbReference>
<keyword evidence="1" id="KW-0808">Transferase</keyword>